<dbReference type="Proteomes" id="UP000294947">
    <property type="component" value="Unassembled WGS sequence"/>
</dbReference>
<protein>
    <submittedName>
        <fullName evidence="1">Uncharacterized protein</fullName>
    </submittedName>
</protein>
<evidence type="ECO:0000313" key="2">
    <source>
        <dbReference type="Proteomes" id="UP000294947"/>
    </source>
</evidence>
<proteinExistence type="predicted"/>
<comment type="caution">
    <text evidence="1">The sequence shown here is derived from an EMBL/GenBank/DDBJ whole genome shotgun (WGS) entry which is preliminary data.</text>
</comment>
<dbReference type="EMBL" id="SMKW01000001">
    <property type="protein sequence ID" value="TDD56612.1"/>
    <property type="molecule type" value="Genomic_DNA"/>
</dbReference>
<accession>A0A4R4ZIX5</accession>
<gene>
    <name evidence="1" type="ORF">E1288_00560</name>
</gene>
<keyword evidence="2" id="KW-1185">Reference proteome</keyword>
<evidence type="ECO:0000313" key="1">
    <source>
        <dbReference type="EMBL" id="TDD56612.1"/>
    </source>
</evidence>
<sequence>MTDSGRLLRASSSAMEVQEFDDRRVCRDNDRPTYMVELWSWEVRDDASRRGLVCDTRVLIGCDALEALSWCRENQPNPGCFVLYAGTWTNTGHLERLRLTGRAPQSTTGDPRSGAVSYLAAE</sequence>
<dbReference type="AlphaFoldDB" id="A0A4R4ZIX5"/>
<name>A0A4R4ZIX5_9PSEU</name>
<reference evidence="1 2" key="1">
    <citation type="submission" date="2019-03" db="EMBL/GenBank/DDBJ databases">
        <title>Draft genome sequences of novel Actinobacteria.</title>
        <authorList>
            <person name="Sahin N."/>
            <person name="Ay H."/>
            <person name="Saygin H."/>
        </authorList>
    </citation>
    <scope>NUCLEOTIDE SEQUENCE [LARGE SCALE GENOMIC DNA]</scope>
    <source>
        <strain evidence="1 2">7K502</strain>
    </source>
</reference>
<organism evidence="1 2">
    <name type="scientific">Saccharopolyspora elongata</name>
    <dbReference type="NCBI Taxonomy" id="2530387"/>
    <lineage>
        <taxon>Bacteria</taxon>
        <taxon>Bacillati</taxon>
        <taxon>Actinomycetota</taxon>
        <taxon>Actinomycetes</taxon>
        <taxon>Pseudonocardiales</taxon>
        <taxon>Pseudonocardiaceae</taxon>
        <taxon>Saccharopolyspora</taxon>
    </lineage>
</organism>